<feature type="non-terminal residue" evidence="1">
    <location>
        <position position="61"/>
    </location>
</feature>
<dbReference type="EMBL" id="LXQA010822416">
    <property type="protein sequence ID" value="MCI72644.1"/>
    <property type="molecule type" value="Genomic_DNA"/>
</dbReference>
<reference evidence="1 2" key="1">
    <citation type="journal article" date="2018" name="Front. Plant Sci.">
        <title>Red Clover (Trifolium pratense) and Zigzag Clover (T. medium) - A Picture of Genomic Similarities and Differences.</title>
        <authorList>
            <person name="Dluhosova J."/>
            <person name="Istvanek J."/>
            <person name="Nedelnik J."/>
            <person name="Repkova J."/>
        </authorList>
    </citation>
    <scope>NUCLEOTIDE SEQUENCE [LARGE SCALE GENOMIC DNA]</scope>
    <source>
        <strain evidence="2">cv. 10/8</strain>
        <tissue evidence="1">Leaf</tissue>
    </source>
</reference>
<protein>
    <submittedName>
        <fullName evidence="1">Uncharacterized protein</fullName>
    </submittedName>
</protein>
<comment type="caution">
    <text evidence="1">The sequence shown here is derived from an EMBL/GenBank/DDBJ whole genome shotgun (WGS) entry which is preliminary data.</text>
</comment>
<accession>A0A392UJ30</accession>
<evidence type="ECO:0000313" key="2">
    <source>
        <dbReference type="Proteomes" id="UP000265520"/>
    </source>
</evidence>
<name>A0A392UJ30_9FABA</name>
<dbReference type="AlphaFoldDB" id="A0A392UJ30"/>
<keyword evidence="2" id="KW-1185">Reference proteome</keyword>
<evidence type="ECO:0000313" key="1">
    <source>
        <dbReference type="EMBL" id="MCI72644.1"/>
    </source>
</evidence>
<dbReference type="Proteomes" id="UP000265520">
    <property type="component" value="Unassembled WGS sequence"/>
</dbReference>
<organism evidence="1 2">
    <name type="scientific">Trifolium medium</name>
    <dbReference type="NCBI Taxonomy" id="97028"/>
    <lineage>
        <taxon>Eukaryota</taxon>
        <taxon>Viridiplantae</taxon>
        <taxon>Streptophyta</taxon>
        <taxon>Embryophyta</taxon>
        <taxon>Tracheophyta</taxon>
        <taxon>Spermatophyta</taxon>
        <taxon>Magnoliopsida</taxon>
        <taxon>eudicotyledons</taxon>
        <taxon>Gunneridae</taxon>
        <taxon>Pentapetalae</taxon>
        <taxon>rosids</taxon>
        <taxon>fabids</taxon>
        <taxon>Fabales</taxon>
        <taxon>Fabaceae</taxon>
        <taxon>Papilionoideae</taxon>
        <taxon>50 kb inversion clade</taxon>
        <taxon>NPAAA clade</taxon>
        <taxon>Hologalegina</taxon>
        <taxon>IRL clade</taxon>
        <taxon>Trifolieae</taxon>
        <taxon>Trifolium</taxon>
    </lineage>
</organism>
<proteinExistence type="predicted"/>
<sequence>MIPRMRCQDSEQLFMQYFEAFLNLKAFKSNFAPFVGREVGPHWFAHPFPPMPEKEEEVTEI</sequence>